<accession>A0A170PJ78</accession>
<dbReference type="InterPro" id="IPR050832">
    <property type="entry name" value="Bact_Acetyltransf"/>
</dbReference>
<evidence type="ECO:0000313" key="5">
    <source>
        <dbReference type="EMBL" id="CUS05293.2"/>
    </source>
</evidence>
<dbReference type="AlphaFoldDB" id="A0A170PJ78"/>
<protein>
    <submittedName>
        <fullName evidence="5">Acetyltransferase</fullName>
        <ecNumber evidence="5">2.3.1.-</ecNumber>
    </submittedName>
</protein>
<dbReference type="KEGG" id="pbf:CFX0092_A3415"/>
<dbReference type="Pfam" id="PF00583">
    <property type="entry name" value="Acetyltransf_1"/>
    <property type="match status" value="1"/>
</dbReference>
<sequence>MQLANSLTGEVGADGRARQATREDAAAIQRLLRMGGYVHVHVDWRTPGEWLGTPGFVVYEDGRPTREQRRNSRPGAAGITGCLAVAAEPLPAAWVRAAAVESTAAFNQAEAMLARLLPALDPAIEEIAWFLTDYWPLHWLERLGFVPVSEVLGYQKGDLAVPAFDAPPGLCLRPLLMEDLPALAAIEAAAFEPRWRHSAGDLYLAWRHSIGFDVALLDDEPVGFQFSTGGGGSAHLSRMTVRPDRQGLGIGAALLAGAIDNYRRQHISSLTLNTQTDNLASRRLYERFGYRLTGYSYPVWSYFPR</sequence>
<dbReference type="PROSITE" id="PS51186">
    <property type="entry name" value="GNAT"/>
    <property type="match status" value="1"/>
</dbReference>
<dbReference type="RefSeq" id="WP_095044526.1">
    <property type="nucleotide sequence ID" value="NZ_LN890655.1"/>
</dbReference>
<gene>
    <name evidence="5" type="ORF">CFX0092_A3415</name>
</gene>
<dbReference type="EMBL" id="LN890655">
    <property type="protein sequence ID" value="CUS05293.2"/>
    <property type="molecule type" value="Genomic_DNA"/>
</dbReference>
<dbReference type="InterPro" id="IPR016181">
    <property type="entry name" value="Acyl_CoA_acyltransferase"/>
</dbReference>
<evidence type="ECO:0000256" key="3">
    <source>
        <dbReference type="SAM" id="MobiDB-lite"/>
    </source>
</evidence>
<evidence type="ECO:0000256" key="2">
    <source>
        <dbReference type="ARBA" id="ARBA00023315"/>
    </source>
</evidence>
<dbReference type="OrthoDB" id="160586at2"/>
<keyword evidence="1 5" id="KW-0808">Transferase</keyword>
<dbReference type="InterPro" id="IPR000182">
    <property type="entry name" value="GNAT_dom"/>
</dbReference>
<dbReference type="Gene3D" id="3.40.630.30">
    <property type="match status" value="1"/>
</dbReference>
<proteinExistence type="predicted"/>
<dbReference type="SUPFAM" id="SSF55729">
    <property type="entry name" value="Acyl-CoA N-acyltransferases (Nat)"/>
    <property type="match status" value="1"/>
</dbReference>
<dbReference type="Proteomes" id="UP000215027">
    <property type="component" value="Chromosome I"/>
</dbReference>
<reference evidence="5" key="1">
    <citation type="submission" date="2016-01" db="EMBL/GenBank/DDBJ databases">
        <authorList>
            <person name="Mcilroy J.S."/>
            <person name="Karst M S."/>
            <person name="Albertsen M."/>
        </authorList>
    </citation>
    <scope>NUCLEOTIDE SEQUENCE</scope>
    <source>
        <strain evidence="5">Cfx-K</strain>
    </source>
</reference>
<dbReference type="CDD" id="cd04301">
    <property type="entry name" value="NAT_SF"/>
    <property type="match status" value="1"/>
</dbReference>
<name>A0A170PJ78_9CHLR</name>
<feature type="region of interest" description="Disordered" evidence="3">
    <location>
        <begin position="1"/>
        <end position="20"/>
    </location>
</feature>
<dbReference type="PANTHER" id="PTHR43877">
    <property type="entry name" value="AMINOALKYLPHOSPHONATE N-ACETYLTRANSFERASE-RELATED-RELATED"/>
    <property type="match status" value="1"/>
</dbReference>
<keyword evidence="6" id="KW-1185">Reference proteome</keyword>
<feature type="domain" description="N-acetyltransferase" evidence="4">
    <location>
        <begin position="170"/>
        <end position="305"/>
    </location>
</feature>
<evidence type="ECO:0000259" key="4">
    <source>
        <dbReference type="PROSITE" id="PS51186"/>
    </source>
</evidence>
<dbReference type="GO" id="GO:0016747">
    <property type="term" value="F:acyltransferase activity, transferring groups other than amino-acyl groups"/>
    <property type="evidence" value="ECO:0007669"/>
    <property type="project" value="InterPro"/>
</dbReference>
<dbReference type="EC" id="2.3.1.-" evidence="5"/>
<dbReference type="PANTHER" id="PTHR43877:SF2">
    <property type="entry name" value="AMINOALKYLPHOSPHONATE N-ACETYLTRANSFERASE-RELATED"/>
    <property type="match status" value="1"/>
</dbReference>
<organism evidence="5 6">
    <name type="scientific">Candidatus Promineifilum breve</name>
    <dbReference type="NCBI Taxonomy" id="1806508"/>
    <lineage>
        <taxon>Bacteria</taxon>
        <taxon>Bacillati</taxon>
        <taxon>Chloroflexota</taxon>
        <taxon>Ardenticatenia</taxon>
        <taxon>Candidatus Promineifilales</taxon>
        <taxon>Candidatus Promineifilaceae</taxon>
        <taxon>Candidatus Promineifilum</taxon>
    </lineage>
</organism>
<evidence type="ECO:0000313" key="6">
    <source>
        <dbReference type="Proteomes" id="UP000215027"/>
    </source>
</evidence>
<evidence type="ECO:0000256" key="1">
    <source>
        <dbReference type="ARBA" id="ARBA00022679"/>
    </source>
</evidence>
<keyword evidence="2 5" id="KW-0012">Acyltransferase</keyword>